<feature type="domain" description="GIY-YIG" evidence="2">
    <location>
        <begin position="3"/>
        <end position="78"/>
    </location>
</feature>
<dbReference type="InterPro" id="IPR050190">
    <property type="entry name" value="UPF0213_domain"/>
</dbReference>
<dbReference type="CDD" id="cd10449">
    <property type="entry name" value="GIY-YIG_SLX1_like"/>
    <property type="match status" value="1"/>
</dbReference>
<comment type="similarity">
    <text evidence="1">Belongs to the UPF0213 family.</text>
</comment>
<accession>A0A5C0VII8</accession>
<dbReference type="KEGG" id="pej:FYC62_12215"/>
<evidence type="ECO:0000259" key="2">
    <source>
        <dbReference type="PROSITE" id="PS50164"/>
    </source>
</evidence>
<dbReference type="InterPro" id="IPR000305">
    <property type="entry name" value="GIY-YIG_endonuc"/>
</dbReference>
<dbReference type="EMBL" id="CP043329">
    <property type="protein sequence ID" value="QEK52326.1"/>
    <property type="molecule type" value="Genomic_DNA"/>
</dbReference>
<dbReference type="Pfam" id="PF01541">
    <property type="entry name" value="GIY-YIG"/>
    <property type="match status" value="1"/>
</dbReference>
<gene>
    <name evidence="3" type="ORF">FYC62_12215</name>
</gene>
<evidence type="ECO:0000313" key="3">
    <source>
        <dbReference type="EMBL" id="QEK52326.1"/>
    </source>
</evidence>
<dbReference type="AlphaFoldDB" id="A0A5C0VII8"/>
<organism evidence="3 4">
    <name type="scientific">Pedobacter aquae</name>
    <dbReference type="NCBI Taxonomy" id="2605747"/>
    <lineage>
        <taxon>Bacteria</taxon>
        <taxon>Pseudomonadati</taxon>
        <taxon>Bacteroidota</taxon>
        <taxon>Sphingobacteriia</taxon>
        <taxon>Sphingobacteriales</taxon>
        <taxon>Sphingobacteriaceae</taxon>
        <taxon>Pedobacter</taxon>
    </lineage>
</organism>
<protein>
    <submittedName>
        <fullName evidence="3">GIY-YIG nuclease family protein</fullName>
    </submittedName>
</protein>
<dbReference type="InterPro" id="IPR035901">
    <property type="entry name" value="GIY-YIG_endonuc_sf"/>
</dbReference>
<dbReference type="Gene3D" id="3.40.1440.10">
    <property type="entry name" value="GIY-YIG endonuclease"/>
    <property type="match status" value="1"/>
</dbReference>
<dbReference type="SUPFAM" id="SSF82771">
    <property type="entry name" value="GIY-YIG endonuclease"/>
    <property type="match status" value="1"/>
</dbReference>
<sequence>MEDKFFVYALISAKDKRIYVGFSGDLDKRIHEHNSGKTKSTKGFRPWTLLYFEEVQGRDSARKKEKYYKSGIGKEFLKSLLT</sequence>
<reference evidence="3 4" key="1">
    <citation type="submission" date="2019-08" db="EMBL/GenBank/DDBJ databases">
        <title>Pedobacter sp. nov., isolated from Han river, South Korea.</title>
        <authorList>
            <person name="Lee D.-H."/>
            <person name="Kim Y.-S."/>
            <person name="Hwang E.-M."/>
            <person name="Le Tran T.C."/>
            <person name="Cha C.-J."/>
        </authorList>
    </citation>
    <scope>NUCLEOTIDE SEQUENCE [LARGE SCALE GENOMIC DNA]</scope>
    <source>
        <strain evidence="3 4">CJ43</strain>
    </source>
</reference>
<dbReference type="RefSeq" id="WP_039454169.1">
    <property type="nucleotide sequence ID" value="NZ_CP043329.1"/>
</dbReference>
<dbReference type="Proteomes" id="UP000323653">
    <property type="component" value="Chromosome"/>
</dbReference>
<keyword evidence="4" id="KW-1185">Reference proteome</keyword>
<name>A0A5C0VII8_9SPHI</name>
<dbReference type="PANTHER" id="PTHR34477">
    <property type="entry name" value="UPF0213 PROTEIN YHBQ"/>
    <property type="match status" value="1"/>
</dbReference>
<evidence type="ECO:0000313" key="4">
    <source>
        <dbReference type="Proteomes" id="UP000323653"/>
    </source>
</evidence>
<evidence type="ECO:0000256" key="1">
    <source>
        <dbReference type="ARBA" id="ARBA00007435"/>
    </source>
</evidence>
<dbReference type="PROSITE" id="PS50164">
    <property type="entry name" value="GIY_YIG"/>
    <property type="match status" value="1"/>
</dbReference>
<dbReference type="PANTHER" id="PTHR34477:SF1">
    <property type="entry name" value="UPF0213 PROTEIN YHBQ"/>
    <property type="match status" value="1"/>
</dbReference>
<proteinExistence type="inferred from homology"/>